<dbReference type="AlphaFoldDB" id="A0A227KJP9"/>
<comment type="caution">
    <text evidence="4">The sequence shown here is derived from an EMBL/GenBank/DDBJ whole genome shotgun (WGS) entry which is preliminary data.</text>
</comment>
<gene>
    <name evidence="4" type="ORF">ADH67_08780</name>
</gene>
<dbReference type="EMBL" id="NHMP01000005">
    <property type="protein sequence ID" value="OXE47245.1"/>
    <property type="molecule type" value="Genomic_DNA"/>
</dbReference>
<comment type="similarity">
    <text evidence="1">Belongs to the DSD1 family.</text>
</comment>
<organism evidence="4 5">
    <name type="scientific">Turicimonas muris</name>
    <dbReference type="NCBI Taxonomy" id="1796652"/>
    <lineage>
        <taxon>Bacteria</taxon>
        <taxon>Pseudomonadati</taxon>
        <taxon>Pseudomonadota</taxon>
        <taxon>Betaproteobacteria</taxon>
        <taxon>Burkholderiales</taxon>
        <taxon>Sutterellaceae</taxon>
        <taxon>Turicimonas</taxon>
    </lineage>
</organism>
<accession>A0A227KJP9</accession>
<protein>
    <submittedName>
        <fullName evidence="4">Alanine racemase</fullName>
    </submittedName>
</protein>
<name>A0A227KJP9_9BURK</name>
<evidence type="ECO:0000259" key="3">
    <source>
        <dbReference type="SMART" id="SM01119"/>
    </source>
</evidence>
<dbReference type="SMART" id="SM01119">
    <property type="entry name" value="D-ser_dehydrat"/>
    <property type="match status" value="1"/>
</dbReference>
<keyword evidence="2" id="KW-0456">Lyase</keyword>
<dbReference type="RefSeq" id="WP_066594294.1">
    <property type="nucleotide sequence ID" value="NZ_CAJTBZ010000008.1"/>
</dbReference>
<dbReference type="Gene3D" id="2.40.37.20">
    <property type="entry name" value="D-serine dehydratase-like domain"/>
    <property type="match status" value="1"/>
</dbReference>
<proteinExistence type="inferred from homology"/>
<dbReference type="InterPro" id="IPR051466">
    <property type="entry name" value="D-amino_acid_metab_enzyme"/>
</dbReference>
<dbReference type="InterPro" id="IPR001608">
    <property type="entry name" value="Ala_racemase_N"/>
</dbReference>
<feature type="domain" description="D-serine dehydratase-like" evidence="3">
    <location>
        <begin position="253"/>
        <end position="360"/>
    </location>
</feature>
<sequence length="374" mass="40710">MEITELRTPCLILDEKKFRDHCNWMKDKCKRLGVNLRPHLKTGKSREVALCQMISQEGPATVSTLLEAENFFSWGVRDLIYAVGISPSKFSRAAELIKKGCRLKVILDNVETAKALSNFCEKSHIEIPVLIEIDCDGHRSGVKPVSPDLIGIASALTDGAKLVGVLTHAGDSYGCVGSKACRKAAENERDSIVLAANRLKEAGFNIEIISVGSTPTATFAENWAGCTEVRCGVYCIGDLVMAGVGVYKLEDLALSLLVEVIGHQKEKGWVITDGGWMALSRDRGTASQAVDYGYGAVCDVNGKILDNLYVKLANQEHGVIVNRTGEAISPEDFPVGTKLRILPNHACAMAAQHHSYHVVNDGKVIAEWPRFCGW</sequence>
<evidence type="ECO:0000256" key="2">
    <source>
        <dbReference type="ARBA" id="ARBA00023239"/>
    </source>
</evidence>
<dbReference type="GO" id="GO:0008721">
    <property type="term" value="F:D-serine ammonia-lyase activity"/>
    <property type="evidence" value="ECO:0007669"/>
    <property type="project" value="TreeGrafter"/>
</dbReference>
<dbReference type="Pfam" id="PF01168">
    <property type="entry name" value="Ala_racemase_N"/>
    <property type="match status" value="1"/>
</dbReference>
<dbReference type="Proteomes" id="UP000214610">
    <property type="component" value="Unassembled WGS sequence"/>
</dbReference>
<dbReference type="GeneID" id="78362201"/>
<evidence type="ECO:0000313" key="5">
    <source>
        <dbReference type="Proteomes" id="UP000214610"/>
    </source>
</evidence>
<dbReference type="InterPro" id="IPR026956">
    <property type="entry name" value="D-ser_dehydrat-like_dom"/>
</dbReference>
<keyword evidence="5" id="KW-1185">Reference proteome</keyword>
<dbReference type="InterPro" id="IPR029066">
    <property type="entry name" value="PLP-binding_barrel"/>
</dbReference>
<dbReference type="Gene3D" id="3.20.20.10">
    <property type="entry name" value="Alanine racemase"/>
    <property type="match status" value="1"/>
</dbReference>
<evidence type="ECO:0000313" key="4">
    <source>
        <dbReference type="EMBL" id="OXE47245.1"/>
    </source>
</evidence>
<dbReference type="SUPFAM" id="SSF51419">
    <property type="entry name" value="PLP-binding barrel"/>
    <property type="match status" value="1"/>
</dbReference>
<dbReference type="PANTHER" id="PTHR28004">
    <property type="entry name" value="ZGC:162816-RELATED"/>
    <property type="match status" value="1"/>
</dbReference>
<dbReference type="Pfam" id="PF14031">
    <property type="entry name" value="D-ser_dehydrat"/>
    <property type="match status" value="1"/>
</dbReference>
<evidence type="ECO:0000256" key="1">
    <source>
        <dbReference type="ARBA" id="ARBA00005323"/>
    </source>
</evidence>
<dbReference type="PANTHER" id="PTHR28004:SF2">
    <property type="entry name" value="D-SERINE DEHYDRATASE"/>
    <property type="match status" value="1"/>
</dbReference>
<dbReference type="GO" id="GO:0036088">
    <property type="term" value="P:D-serine catabolic process"/>
    <property type="evidence" value="ECO:0007669"/>
    <property type="project" value="TreeGrafter"/>
</dbReference>
<reference evidence="5" key="1">
    <citation type="submission" date="2017-05" db="EMBL/GenBank/DDBJ databases">
        <title>Improved OligoMM genomes.</title>
        <authorList>
            <person name="Garzetti D."/>
        </authorList>
    </citation>
    <scope>NUCLEOTIDE SEQUENCE [LARGE SCALE GENOMIC DNA]</scope>
    <source>
        <strain evidence="5">YL45</strain>
    </source>
</reference>
<dbReference type="InterPro" id="IPR042208">
    <property type="entry name" value="D-ser_dehydrat-like_sf"/>
</dbReference>